<evidence type="ECO:0000256" key="3">
    <source>
        <dbReference type="ARBA" id="ARBA00022448"/>
    </source>
</evidence>
<keyword evidence="14" id="KW-1185">Reference proteome</keyword>
<dbReference type="PANTHER" id="PTHR13131">
    <property type="entry name" value="CYSTINOSIN"/>
    <property type="match status" value="1"/>
</dbReference>
<dbReference type="FunFam" id="1.20.1280.290:FF:000016">
    <property type="entry name" value="Cystinosin homolog"/>
    <property type="match status" value="1"/>
</dbReference>
<reference evidence="13 14" key="1">
    <citation type="submission" date="2014-03" db="EMBL/GenBank/DDBJ databases">
        <title>Draft genome of the hookworm Oesophagostomum dentatum.</title>
        <authorList>
            <person name="Mitreva M."/>
        </authorList>
    </citation>
    <scope>NUCLEOTIDE SEQUENCE [LARGE SCALE GENOMIC DNA]</scope>
    <source>
        <strain evidence="13 14">OD-Hann</strain>
    </source>
</reference>
<protein>
    <submittedName>
        <fullName evidence="13">Cystinosin domain protein</fullName>
    </submittedName>
</protein>
<keyword evidence="9" id="KW-0458">Lysosome</keyword>
<dbReference type="PANTHER" id="PTHR13131:SF5">
    <property type="entry name" value="CYSTINOSIN"/>
    <property type="match status" value="1"/>
</dbReference>
<accession>A0A0B1TDJ1</accession>
<feature type="transmembrane region" description="Helical" evidence="12">
    <location>
        <begin position="12"/>
        <end position="36"/>
    </location>
</feature>
<dbReference type="AlphaFoldDB" id="A0A0B1TDJ1"/>
<evidence type="ECO:0000256" key="5">
    <source>
        <dbReference type="ARBA" id="ARBA00022737"/>
    </source>
</evidence>
<evidence type="ECO:0000256" key="2">
    <source>
        <dbReference type="ARBA" id="ARBA00006855"/>
    </source>
</evidence>
<comment type="subcellular location">
    <subcellularLocation>
        <location evidence="1">Lysosome membrane</location>
        <topology evidence="1">Multi-pass membrane protein</topology>
    </subcellularLocation>
</comment>
<dbReference type="SMART" id="SM00679">
    <property type="entry name" value="CTNS"/>
    <property type="match status" value="1"/>
</dbReference>
<comment type="similarity">
    <text evidence="2">Belongs to the cystinosin family.</text>
</comment>
<dbReference type="Proteomes" id="UP000053660">
    <property type="component" value="Unassembled WGS sequence"/>
</dbReference>
<organism evidence="13 14">
    <name type="scientific">Oesophagostomum dentatum</name>
    <name type="common">Nodular worm</name>
    <dbReference type="NCBI Taxonomy" id="61180"/>
    <lineage>
        <taxon>Eukaryota</taxon>
        <taxon>Metazoa</taxon>
        <taxon>Ecdysozoa</taxon>
        <taxon>Nematoda</taxon>
        <taxon>Chromadorea</taxon>
        <taxon>Rhabditida</taxon>
        <taxon>Rhabditina</taxon>
        <taxon>Rhabditomorpha</taxon>
        <taxon>Strongyloidea</taxon>
        <taxon>Strongylidae</taxon>
        <taxon>Oesophagostomum</taxon>
    </lineage>
</organism>
<evidence type="ECO:0000313" key="13">
    <source>
        <dbReference type="EMBL" id="KHJ93907.1"/>
    </source>
</evidence>
<evidence type="ECO:0000256" key="8">
    <source>
        <dbReference type="ARBA" id="ARBA00023136"/>
    </source>
</evidence>
<sequence length="207" mass="23355">MHRHRCARGNQRVSYTCMAITATMGTGALATGIAMVLGYMNMLQFVTSLSYIKMAVTLFKYIPQALLNFRRKSTTGWSIGNVLLDFTGGCLDILQMCLQCWNVADWTAFYGNPVKFGLGLVSIFFDILFMIQHYVLYPHGNERDDVEQDGESKRNFSKEGKTSGKEPVNEKLMSVHSERLQEKNGEERRATSRSDEEESGSKHDDGN</sequence>
<evidence type="ECO:0000256" key="9">
    <source>
        <dbReference type="ARBA" id="ARBA00023228"/>
    </source>
</evidence>
<keyword evidence="7 12" id="KW-1133">Transmembrane helix</keyword>
<evidence type="ECO:0000256" key="10">
    <source>
        <dbReference type="ARBA" id="ARBA00048473"/>
    </source>
</evidence>
<feature type="compositionally biased region" description="Basic and acidic residues" evidence="11">
    <location>
        <begin position="150"/>
        <end position="169"/>
    </location>
</feature>
<evidence type="ECO:0000256" key="1">
    <source>
        <dbReference type="ARBA" id="ARBA00004155"/>
    </source>
</evidence>
<feature type="compositionally biased region" description="Basic and acidic residues" evidence="11">
    <location>
        <begin position="176"/>
        <end position="207"/>
    </location>
</feature>
<dbReference type="GO" id="GO:0015184">
    <property type="term" value="F:L-cystine transmembrane transporter activity"/>
    <property type="evidence" value="ECO:0007669"/>
    <property type="project" value="TreeGrafter"/>
</dbReference>
<name>A0A0B1TDJ1_OESDE</name>
<dbReference type="GO" id="GO:0015293">
    <property type="term" value="F:symporter activity"/>
    <property type="evidence" value="ECO:0007669"/>
    <property type="project" value="UniProtKB-KW"/>
</dbReference>
<keyword evidence="8 12" id="KW-0472">Membrane</keyword>
<feature type="transmembrane region" description="Helical" evidence="12">
    <location>
        <begin position="116"/>
        <end position="137"/>
    </location>
</feature>
<keyword evidence="5" id="KW-0677">Repeat</keyword>
<comment type="catalytic activity">
    <reaction evidence="10">
        <text>L-cystine(out) + H(+)(out) = L-cystine(in) + H(+)(in)</text>
        <dbReference type="Rhea" id="RHEA:66172"/>
        <dbReference type="ChEBI" id="CHEBI:15378"/>
        <dbReference type="ChEBI" id="CHEBI:35491"/>
    </reaction>
    <physiologicalReaction direction="left-to-right" evidence="10">
        <dbReference type="Rhea" id="RHEA:66173"/>
    </physiologicalReaction>
</comment>
<keyword evidence="3" id="KW-0813">Transport</keyword>
<evidence type="ECO:0000256" key="6">
    <source>
        <dbReference type="ARBA" id="ARBA00022847"/>
    </source>
</evidence>
<dbReference type="EMBL" id="KN550549">
    <property type="protein sequence ID" value="KHJ93907.1"/>
    <property type="molecule type" value="Genomic_DNA"/>
</dbReference>
<evidence type="ECO:0000256" key="12">
    <source>
        <dbReference type="SAM" id="Phobius"/>
    </source>
</evidence>
<feature type="transmembrane region" description="Helical" evidence="12">
    <location>
        <begin position="42"/>
        <end position="62"/>
    </location>
</feature>
<evidence type="ECO:0000313" key="14">
    <source>
        <dbReference type="Proteomes" id="UP000053660"/>
    </source>
</evidence>
<evidence type="ECO:0000256" key="7">
    <source>
        <dbReference type="ARBA" id="ARBA00022989"/>
    </source>
</evidence>
<dbReference type="OrthoDB" id="75720at2759"/>
<dbReference type="InterPro" id="IPR006603">
    <property type="entry name" value="PQ-loop_rpt"/>
</dbReference>
<dbReference type="Gene3D" id="1.20.1280.290">
    <property type="match status" value="1"/>
</dbReference>
<evidence type="ECO:0000256" key="4">
    <source>
        <dbReference type="ARBA" id="ARBA00022692"/>
    </source>
</evidence>
<dbReference type="InterPro" id="IPR005282">
    <property type="entry name" value="LC_transporter"/>
</dbReference>
<evidence type="ECO:0000256" key="11">
    <source>
        <dbReference type="SAM" id="MobiDB-lite"/>
    </source>
</evidence>
<dbReference type="Pfam" id="PF04193">
    <property type="entry name" value="PQ-loop"/>
    <property type="match status" value="1"/>
</dbReference>
<keyword evidence="6" id="KW-0769">Symport</keyword>
<dbReference type="GO" id="GO:0005765">
    <property type="term" value="C:lysosomal membrane"/>
    <property type="evidence" value="ECO:0007669"/>
    <property type="project" value="UniProtKB-SubCell"/>
</dbReference>
<gene>
    <name evidence="13" type="ORF">OESDEN_06174</name>
</gene>
<proteinExistence type="inferred from homology"/>
<feature type="region of interest" description="Disordered" evidence="11">
    <location>
        <begin position="145"/>
        <end position="207"/>
    </location>
</feature>
<keyword evidence="4 12" id="KW-0812">Transmembrane</keyword>